<dbReference type="SUPFAM" id="SSF51445">
    <property type="entry name" value="(Trans)glycosidases"/>
    <property type="match status" value="1"/>
</dbReference>
<evidence type="ECO:0000256" key="3">
    <source>
        <dbReference type="ARBA" id="ARBA00023295"/>
    </source>
</evidence>
<feature type="non-terminal residue" evidence="6">
    <location>
        <position position="203"/>
    </location>
</feature>
<keyword evidence="4" id="KW-1133">Transmembrane helix</keyword>
<protein>
    <recommendedName>
        <fullName evidence="5">Glycosyl hydrolases family 39 N-terminal catalytic domain-containing protein</fullName>
    </recommendedName>
</protein>
<dbReference type="Pfam" id="PF01229">
    <property type="entry name" value="Glyco_hydro_39"/>
    <property type="match status" value="1"/>
</dbReference>
<comment type="caution">
    <text evidence="6">The sequence shown here is derived from an EMBL/GenBank/DDBJ whole genome shotgun (WGS) entry which is preliminary data.</text>
</comment>
<dbReference type="InterPro" id="IPR051923">
    <property type="entry name" value="Glycosyl_Hydrolase_39"/>
</dbReference>
<accession>A0A0G1KWQ4</accession>
<sequence length="203" mass="22076">MNILERNAPQKITSLISFLAALVFLPLLLFAAYQSVTLITRAVGTPANIVVDTKAVLEPIKTDFYHAFAQGGEESEDMIAPVLTEVKGLRPKFIRIDHLYDYYSVVQGSGGGMSFDFSRLDAAVNTILASGAKPVLALSYMPASIAQGGSVINPPNDWNDWATVVEKTIQHYSGKGEKNLGGVYYEVWNEPDLASFGSWKLSG</sequence>
<dbReference type="InterPro" id="IPR017853">
    <property type="entry name" value="GH"/>
</dbReference>
<keyword evidence="2" id="KW-0378">Hydrolase</keyword>
<keyword evidence="4" id="KW-0472">Membrane</keyword>
<dbReference type="AlphaFoldDB" id="A0A0G1KWQ4"/>
<dbReference type="EMBL" id="LCIQ01000018">
    <property type="protein sequence ID" value="KKT60722.1"/>
    <property type="molecule type" value="Genomic_DNA"/>
</dbReference>
<evidence type="ECO:0000313" key="7">
    <source>
        <dbReference type="Proteomes" id="UP000034521"/>
    </source>
</evidence>
<dbReference type="InterPro" id="IPR049166">
    <property type="entry name" value="GH39_cat"/>
</dbReference>
<dbReference type="PANTHER" id="PTHR12631:SF10">
    <property type="entry name" value="BETA-XYLOSIDASE-LIKE PROTEIN-RELATED"/>
    <property type="match status" value="1"/>
</dbReference>
<feature type="transmembrane region" description="Helical" evidence="4">
    <location>
        <begin position="12"/>
        <end position="33"/>
    </location>
</feature>
<evidence type="ECO:0000259" key="5">
    <source>
        <dbReference type="Pfam" id="PF01229"/>
    </source>
</evidence>
<evidence type="ECO:0000256" key="2">
    <source>
        <dbReference type="ARBA" id="ARBA00022801"/>
    </source>
</evidence>
<dbReference type="Proteomes" id="UP000034521">
    <property type="component" value="Unassembled WGS sequence"/>
</dbReference>
<keyword evidence="4" id="KW-0812">Transmembrane</keyword>
<dbReference type="Gene3D" id="3.20.20.80">
    <property type="entry name" value="Glycosidases"/>
    <property type="match status" value="1"/>
</dbReference>
<comment type="similarity">
    <text evidence="1">Belongs to the glycosyl hydrolase 39 family.</text>
</comment>
<proteinExistence type="inferred from homology"/>
<evidence type="ECO:0000256" key="4">
    <source>
        <dbReference type="SAM" id="Phobius"/>
    </source>
</evidence>
<dbReference type="PANTHER" id="PTHR12631">
    <property type="entry name" value="ALPHA-L-IDURONIDASE"/>
    <property type="match status" value="1"/>
</dbReference>
<name>A0A0G1KWQ4_9BACT</name>
<organism evidence="6 7">
    <name type="scientific">Candidatus Gottesmanbacteria bacterium GW2011_GWA1_44_24b</name>
    <dbReference type="NCBI Taxonomy" id="1618437"/>
    <lineage>
        <taxon>Bacteria</taxon>
        <taxon>Candidatus Gottesmaniibacteriota</taxon>
    </lineage>
</organism>
<keyword evidence="3" id="KW-0326">Glycosidase</keyword>
<evidence type="ECO:0000256" key="1">
    <source>
        <dbReference type="ARBA" id="ARBA00008875"/>
    </source>
</evidence>
<gene>
    <name evidence="6" type="ORF">UW52_C0018G0001</name>
</gene>
<dbReference type="GO" id="GO:0004553">
    <property type="term" value="F:hydrolase activity, hydrolyzing O-glycosyl compounds"/>
    <property type="evidence" value="ECO:0007669"/>
    <property type="project" value="TreeGrafter"/>
</dbReference>
<feature type="domain" description="Glycosyl hydrolases family 39 N-terminal catalytic" evidence="5">
    <location>
        <begin position="92"/>
        <end position="196"/>
    </location>
</feature>
<evidence type="ECO:0000313" key="6">
    <source>
        <dbReference type="EMBL" id="KKT60722.1"/>
    </source>
</evidence>
<reference evidence="6 7" key="1">
    <citation type="journal article" date="2015" name="Nature">
        <title>rRNA introns, odd ribosomes, and small enigmatic genomes across a large radiation of phyla.</title>
        <authorList>
            <person name="Brown C.T."/>
            <person name="Hug L.A."/>
            <person name="Thomas B.C."/>
            <person name="Sharon I."/>
            <person name="Castelle C.J."/>
            <person name="Singh A."/>
            <person name="Wilkins M.J."/>
            <person name="Williams K.H."/>
            <person name="Banfield J.F."/>
        </authorList>
    </citation>
    <scope>NUCLEOTIDE SEQUENCE [LARGE SCALE GENOMIC DNA]</scope>
</reference>